<organism evidence="2 3">
    <name type="scientific">Babesia caballi</name>
    <dbReference type="NCBI Taxonomy" id="5871"/>
    <lineage>
        <taxon>Eukaryota</taxon>
        <taxon>Sar</taxon>
        <taxon>Alveolata</taxon>
        <taxon>Apicomplexa</taxon>
        <taxon>Aconoidasida</taxon>
        <taxon>Piroplasmida</taxon>
        <taxon>Babesiidae</taxon>
        <taxon>Babesia</taxon>
    </lineage>
</organism>
<feature type="region of interest" description="Disordered" evidence="1">
    <location>
        <begin position="1"/>
        <end position="55"/>
    </location>
</feature>
<keyword evidence="3" id="KW-1185">Reference proteome</keyword>
<protein>
    <submittedName>
        <fullName evidence="2">ERAD-associated E3 ubiquitin-protein ligase component HRD3A</fullName>
    </submittedName>
</protein>
<sequence>MSRTSSPAKRAGRKKQGTATSASHPPADAPNEALTAKPKLTPESGPKQALPEMTDGGKAALPAAETKVAIPKSDARALVNFATWEEAVSATHANIAGGIEKYAVEAAEPLYTSVTPVVLDGAVKVADASSSAPAALAEPGQDAAPSQVYYQIPPTELIALAACAKNPVNLFCIPKKVMNTARRPRPEEGKGRISGGIEESRHQGHLISFESQLLPLNKPGIDQPLAFGTPLPKPPLPHAQGSNRIASGLFPMYKMHHGRESVMHRDGFPAPADRRSKHPDDHQLLLKQHMKARAGGGDKWAMPKATDGGIFSLGSIRGDTPNAEGLSSNGVGAFASRGNSSHPTPLQNISQMVQDLHLKKLSASRSTDVMNMSTQEVSNFKFIDDETHSPIKSSQFSQLFSAAGLAHKAETAKLAAEAEGRSGPSVNVADDARNRERATQLLQQMMARKA</sequence>
<accession>A0AAV4LQX9</accession>
<dbReference type="Proteomes" id="UP001497744">
    <property type="component" value="Unassembled WGS sequence"/>
</dbReference>
<evidence type="ECO:0000313" key="3">
    <source>
        <dbReference type="Proteomes" id="UP001497744"/>
    </source>
</evidence>
<comment type="caution">
    <text evidence="2">The sequence shown here is derived from an EMBL/GenBank/DDBJ whole genome shotgun (WGS) entry which is preliminary data.</text>
</comment>
<proteinExistence type="predicted"/>
<name>A0AAV4LQX9_BABCB</name>
<evidence type="ECO:0000313" key="2">
    <source>
        <dbReference type="EMBL" id="GIX61511.1"/>
    </source>
</evidence>
<dbReference type="GeneID" id="94192994"/>
<evidence type="ECO:0000256" key="1">
    <source>
        <dbReference type="SAM" id="MobiDB-lite"/>
    </source>
</evidence>
<dbReference type="AlphaFoldDB" id="A0AAV4LQX9"/>
<dbReference type="RefSeq" id="XP_067713582.1">
    <property type="nucleotide sequence ID" value="XM_067857481.1"/>
</dbReference>
<dbReference type="EMBL" id="BPLF01000001">
    <property type="protein sequence ID" value="GIX61511.1"/>
    <property type="molecule type" value="Genomic_DNA"/>
</dbReference>
<gene>
    <name evidence="2" type="ORF">BcabD6B2_09460</name>
</gene>
<reference evidence="2 3" key="1">
    <citation type="submission" date="2021-06" db="EMBL/GenBank/DDBJ databases">
        <title>Genome sequence of Babesia caballi.</title>
        <authorList>
            <person name="Yamagishi J."/>
            <person name="Kidaka T."/>
            <person name="Ochi A."/>
        </authorList>
    </citation>
    <scope>NUCLEOTIDE SEQUENCE [LARGE SCALE GENOMIC DNA]</scope>
    <source>
        <strain evidence="2">USDA-D6B2</strain>
    </source>
</reference>